<dbReference type="EMBL" id="CAJSLV010000001">
    <property type="protein sequence ID" value="CAG6390602.1"/>
    <property type="molecule type" value="Genomic_DNA"/>
</dbReference>
<dbReference type="SUPFAM" id="SSF52540">
    <property type="entry name" value="P-loop containing nucleoside triphosphate hydrolases"/>
    <property type="match status" value="1"/>
</dbReference>
<evidence type="ECO:0000256" key="3">
    <source>
        <dbReference type="ARBA" id="ARBA00012054"/>
    </source>
</evidence>
<accession>A0A9W4DI76</accession>
<dbReference type="GO" id="GO:0046316">
    <property type="term" value="F:gluconokinase activity"/>
    <property type="evidence" value="ECO:0007669"/>
    <property type="project" value="UniProtKB-EC"/>
</dbReference>
<evidence type="ECO:0000256" key="5">
    <source>
        <dbReference type="ARBA" id="ARBA00022741"/>
    </source>
</evidence>
<evidence type="ECO:0000256" key="7">
    <source>
        <dbReference type="ARBA" id="ARBA00022840"/>
    </source>
</evidence>
<dbReference type="InterPro" id="IPR006001">
    <property type="entry name" value="Therm_gnt_kin"/>
</dbReference>
<proteinExistence type="inferred from homology"/>
<dbReference type="Proteomes" id="UP001152519">
    <property type="component" value="Unassembled WGS sequence"/>
</dbReference>
<dbReference type="NCBIfam" id="TIGR01313">
    <property type="entry name" value="therm_gnt_kin"/>
    <property type="match status" value="1"/>
</dbReference>
<dbReference type="Pfam" id="PF13671">
    <property type="entry name" value="AAA_33"/>
    <property type="match status" value="1"/>
</dbReference>
<comment type="caution">
    <text evidence="11">The sequence shown here is derived from an EMBL/GenBank/DDBJ whole genome shotgun (WGS) entry which is preliminary data.</text>
</comment>
<dbReference type="Gene3D" id="3.40.50.300">
    <property type="entry name" value="P-loop containing nucleotide triphosphate hydrolases"/>
    <property type="match status" value="1"/>
</dbReference>
<evidence type="ECO:0000313" key="12">
    <source>
        <dbReference type="Proteomes" id="UP001152519"/>
    </source>
</evidence>
<comment type="catalytic activity">
    <reaction evidence="9 10">
        <text>D-gluconate + ATP = 6-phospho-D-gluconate + ADP + H(+)</text>
        <dbReference type="Rhea" id="RHEA:19433"/>
        <dbReference type="ChEBI" id="CHEBI:15378"/>
        <dbReference type="ChEBI" id="CHEBI:18391"/>
        <dbReference type="ChEBI" id="CHEBI:30616"/>
        <dbReference type="ChEBI" id="CHEBI:58759"/>
        <dbReference type="ChEBI" id="CHEBI:456216"/>
        <dbReference type="EC" id="2.7.1.12"/>
    </reaction>
</comment>
<evidence type="ECO:0000313" key="11">
    <source>
        <dbReference type="EMBL" id="CAG6390602.1"/>
    </source>
</evidence>
<comment type="pathway">
    <text evidence="1">Carbohydrate acid metabolism.</text>
</comment>
<name>A0A9W4DI76_9ACTN</name>
<dbReference type="GO" id="GO:0005524">
    <property type="term" value="F:ATP binding"/>
    <property type="evidence" value="ECO:0007669"/>
    <property type="project" value="UniProtKB-KW"/>
</dbReference>
<comment type="similarity">
    <text evidence="2 10">Belongs to the gluconokinase GntK/GntV family.</text>
</comment>
<keyword evidence="8" id="KW-0311">Gluconate utilization</keyword>
<keyword evidence="7 10" id="KW-0067">ATP-binding</keyword>
<keyword evidence="5 10" id="KW-0547">Nucleotide-binding</keyword>
<dbReference type="PRINTS" id="PR01100">
    <property type="entry name" value="SHIKIMTKNASE"/>
</dbReference>
<dbReference type="InterPro" id="IPR027417">
    <property type="entry name" value="P-loop_NTPase"/>
</dbReference>
<protein>
    <recommendedName>
        <fullName evidence="3 10">Gluconokinase</fullName>
        <ecNumber evidence="3 10">2.7.1.12</ecNumber>
    </recommendedName>
</protein>
<dbReference type="EC" id="2.7.1.12" evidence="3 10"/>
<gene>
    <name evidence="11" type="ORF">SCOCK_10068</name>
</gene>
<dbReference type="GO" id="GO:0005737">
    <property type="term" value="C:cytoplasm"/>
    <property type="evidence" value="ECO:0007669"/>
    <property type="project" value="TreeGrafter"/>
</dbReference>
<dbReference type="RefSeq" id="WP_251483503.1">
    <property type="nucleotide sequence ID" value="NZ_CAJSLV010000001.1"/>
</dbReference>
<dbReference type="CDD" id="cd02021">
    <property type="entry name" value="GntK"/>
    <property type="match status" value="1"/>
</dbReference>
<keyword evidence="12" id="KW-1185">Reference proteome</keyword>
<sequence>MGDSTSVPAVIVVMGVSGSGKSTVGALLAERLQVPFLEADDLHPAANRATMAAGRPLTEQDRRPWLQDLARWIRQVTASGSGGVMACSALRYEYREVFRRAGAGVWFLHLAVGEAAARRRVAGRAGHFMPAALVDSQYADLEPLRPDEPGLTVDAEESAQAIVNQASAALRTIG</sequence>
<organism evidence="11 12">
    <name type="scientific">Actinacidiphila cocklensis</name>
    <dbReference type="NCBI Taxonomy" id="887465"/>
    <lineage>
        <taxon>Bacteria</taxon>
        <taxon>Bacillati</taxon>
        <taxon>Actinomycetota</taxon>
        <taxon>Actinomycetes</taxon>
        <taxon>Kitasatosporales</taxon>
        <taxon>Streptomycetaceae</taxon>
        <taxon>Actinacidiphila</taxon>
    </lineage>
</organism>
<evidence type="ECO:0000256" key="4">
    <source>
        <dbReference type="ARBA" id="ARBA00022679"/>
    </source>
</evidence>
<keyword evidence="4 10" id="KW-0808">Transferase</keyword>
<evidence type="ECO:0000256" key="2">
    <source>
        <dbReference type="ARBA" id="ARBA00008420"/>
    </source>
</evidence>
<evidence type="ECO:0000256" key="1">
    <source>
        <dbReference type="ARBA" id="ARBA00004761"/>
    </source>
</evidence>
<evidence type="ECO:0000256" key="9">
    <source>
        <dbReference type="ARBA" id="ARBA00048090"/>
    </source>
</evidence>
<evidence type="ECO:0000256" key="8">
    <source>
        <dbReference type="ARBA" id="ARBA00023064"/>
    </source>
</evidence>
<dbReference type="PANTHER" id="PTHR43442:SF3">
    <property type="entry name" value="GLUCONOKINASE-RELATED"/>
    <property type="match status" value="1"/>
</dbReference>
<evidence type="ECO:0000256" key="10">
    <source>
        <dbReference type="RuleBase" id="RU363066"/>
    </source>
</evidence>
<dbReference type="PANTHER" id="PTHR43442">
    <property type="entry name" value="GLUCONOKINASE-RELATED"/>
    <property type="match status" value="1"/>
</dbReference>
<evidence type="ECO:0000256" key="6">
    <source>
        <dbReference type="ARBA" id="ARBA00022777"/>
    </source>
</evidence>
<keyword evidence="6 10" id="KW-0418">Kinase</keyword>
<dbReference type="FunFam" id="3.40.50.300:FF:000522">
    <property type="entry name" value="Gluconokinase"/>
    <property type="match status" value="1"/>
</dbReference>
<dbReference type="AlphaFoldDB" id="A0A9W4DI76"/>
<dbReference type="GO" id="GO:0019521">
    <property type="term" value="P:D-gluconate metabolic process"/>
    <property type="evidence" value="ECO:0007669"/>
    <property type="project" value="UniProtKB-KW"/>
</dbReference>
<reference evidence="11" key="1">
    <citation type="submission" date="2021-05" db="EMBL/GenBank/DDBJ databases">
        <authorList>
            <person name="Arsene-Ploetze F."/>
        </authorList>
    </citation>
    <scope>NUCLEOTIDE SEQUENCE</scope>
    <source>
        <strain evidence="11">DSM 42138</strain>
    </source>
</reference>